<comment type="subunit">
    <text evidence="9">The complex comprises the extracytoplasmic solute receptor protein and the two transmembrane proteins.</text>
</comment>
<organism evidence="11 12">
    <name type="scientific">Marivita lacus</name>
    <dbReference type="NCBI Taxonomy" id="1323742"/>
    <lineage>
        <taxon>Bacteria</taxon>
        <taxon>Pseudomonadati</taxon>
        <taxon>Pseudomonadota</taxon>
        <taxon>Alphaproteobacteria</taxon>
        <taxon>Rhodobacterales</taxon>
        <taxon>Roseobacteraceae</taxon>
        <taxon>Marivita</taxon>
    </lineage>
</organism>
<evidence type="ECO:0000256" key="8">
    <source>
        <dbReference type="ARBA" id="ARBA00038436"/>
    </source>
</evidence>
<dbReference type="PANTHER" id="PTHR35011">
    <property type="entry name" value="2,3-DIKETO-L-GULONATE TRAP TRANSPORTER SMALL PERMEASE PROTEIN YIAM"/>
    <property type="match status" value="1"/>
</dbReference>
<dbReference type="RefSeq" id="WP_188482843.1">
    <property type="nucleotide sequence ID" value="NZ_BMFC01000008.1"/>
</dbReference>
<feature type="transmembrane region" description="Helical" evidence="9">
    <location>
        <begin position="84"/>
        <end position="107"/>
    </location>
</feature>
<evidence type="ECO:0000259" key="10">
    <source>
        <dbReference type="Pfam" id="PF04290"/>
    </source>
</evidence>
<name>A0ABQ1KUT0_9RHOB</name>
<evidence type="ECO:0000313" key="11">
    <source>
        <dbReference type="EMBL" id="GGC11180.1"/>
    </source>
</evidence>
<dbReference type="InterPro" id="IPR055348">
    <property type="entry name" value="DctQ"/>
</dbReference>
<dbReference type="Proteomes" id="UP000645462">
    <property type="component" value="Unassembled WGS sequence"/>
</dbReference>
<feature type="transmembrane region" description="Helical" evidence="9">
    <location>
        <begin position="128"/>
        <end position="150"/>
    </location>
</feature>
<reference evidence="12" key="1">
    <citation type="journal article" date="2019" name="Int. J. Syst. Evol. Microbiol.">
        <title>The Global Catalogue of Microorganisms (GCM) 10K type strain sequencing project: providing services to taxonomists for standard genome sequencing and annotation.</title>
        <authorList>
            <consortium name="The Broad Institute Genomics Platform"/>
            <consortium name="The Broad Institute Genome Sequencing Center for Infectious Disease"/>
            <person name="Wu L."/>
            <person name="Ma J."/>
        </authorList>
    </citation>
    <scope>NUCLEOTIDE SEQUENCE [LARGE SCALE GENOMIC DNA]</scope>
    <source>
        <strain evidence="12">CGMCC 1.12478</strain>
    </source>
</reference>
<evidence type="ECO:0000256" key="2">
    <source>
        <dbReference type="ARBA" id="ARBA00022448"/>
    </source>
</evidence>
<feature type="domain" description="Tripartite ATP-independent periplasmic transporters DctQ component" evidence="10">
    <location>
        <begin position="23"/>
        <end position="147"/>
    </location>
</feature>
<comment type="subcellular location">
    <subcellularLocation>
        <location evidence="1 9">Cell inner membrane</location>
        <topology evidence="1 9">Multi-pass membrane protein</topology>
    </subcellularLocation>
</comment>
<evidence type="ECO:0000256" key="7">
    <source>
        <dbReference type="ARBA" id="ARBA00023136"/>
    </source>
</evidence>
<accession>A0ABQ1KUT0</accession>
<keyword evidence="3" id="KW-1003">Cell membrane</keyword>
<proteinExistence type="inferred from homology"/>
<protein>
    <recommendedName>
        <fullName evidence="9">TRAP transporter small permease protein</fullName>
    </recommendedName>
</protein>
<comment type="function">
    <text evidence="9">Part of the tripartite ATP-independent periplasmic (TRAP) transport system.</text>
</comment>
<keyword evidence="12" id="KW-1185">Reference proteome</keyword>
<evidence type="ECO:0000256" key="6">
    <source>
        <dbReference type="ARBA" id="ARBA00022989"/>
    </source>
</evidence>
<sequence length="166" mass="18093">MLPLAWKIRRGVETVMALFLLAMVALTFADVIGRRLVGKPIYGANDITEHLMALVVFAGLPLVTAAGAHLTIDLLDKLVSQPWMAWWRVLASVLVTLVLAVIAWLFIKHGLNASRISEVSQALRLPRAPLYFVMALSCALSALAALIVTLTGPMIDPEDTHEEEAL</sequence>
<keyword evidence="2 9" id="KW-0813">Transport</keyword>
<feature type="transmembrane region" description="Helical" evidence="9">
    <location>
        <begin position="51"/>
        <end position="72"/>
    </location>
</feature>
<dbReference type="EMBL" id="BMFC01000008">
    <property type="protein sequence ID" value="GGC11180.1"/>
    <property type="molecule type" value="Genomic_DNA"/>
</dbReference>
<evidence type="ECO:0000256" key="1">
    <source>
        <dbReference type="ARBA" id="ARBA00004429"/>
    </source>
</evidence>
<gene>
    <name evidence="11" type="ORF">GCM10011363_29790</name>
</gene>
<keyword evidence="5 9" id="KW-0812">Transmembrane</keyword>
<comment type="similarity">
    <text evidence="8 9">Belongs to the TRAP transporter small permease family.</text>
</comment>
<evidence type="ECO:0000256" key="9">
    <source>
        <dbReference type="RuleBase" id="RU369079"/>
    </source>
</evidence>
<evidence type="ECO:0000313" key="12">
    <source>
        <dbReference type="Proteomes" id="UP000645462"/>
    </source>
</evidence>
<keyword evidence="7 9" id="KW-0472">Membrane</keyword>
<evidence type="ECO:0000256" key="3">
    <source>
        <dbReference type="ARBA" id="ARBA00022475"/>
    </source>
</evidence>
<keyword evidence="4 9" id="KW-0997">Cell inner membrane</keyword>
<evidence type="ECO:0000256" key="4">
    <source>
        <dbReference type="ARBA" id="ARBA00022519"/>
    </source>
</evidence>
<keyword evidence="6 9" id="KW-1133">Transmembrane helix</keyword>
<feature type="transmembrane region" description="Helical" evidence="9">
    <location>
        <begin position="12"/>
        <end position="31"/>
    </location>
</feature>
<dbReference type="Pfam" id="PF04290">
    <property type="entry name" value="DctQ"/>
    <property type="match status" value="1"/>
</dbReference>
<comment type="caution">
    <text evidence="11">The sequence shown here is derived from an EMBL/GenBank/DDBJ whole genome shotgun (WGS) entry which is preliminary data.</text>
</comment>
<dbReference type="InterPro" id="IPR007387">
    <property type="entry name" value="TRAP_DctQ"/>
</dbReference>
<evidence type="ECO:0000256" key="5">
    <source>
        <dbReference type="ARBA" id="ARBA00022692"/>
    </source>
</evidence>
<dbReference type="PANTHER" id="PTHR35011:SF10">
    <property type="entry name" value="TRAP TRANSPORTER SMALL PERMEASE PROTEIN"/>
    <property type="match status" value="1"/>
</dbReference>